<name>Q8KTU9_ECOLX</name>
<dbReference type="AlphaFoldDB" id="Q8KTU9"/>
<dbReference type="EMBL" id="AF479829">
    <property type="protein sequence ID" value="AAM88318.1"/>
    <property type="molecule type" value="Genomic_DNA"/>
</dbReference>
<evidence type="ECO:0000313" key="1">
    <source>
        <dbReference type="EMBL" id="AAM88318.1"/>
    </source>
</evidence>
<organism evidence="1">
    <name type="scientific">Escherichia coli</name>
    <dbReference type="NCBI Taxonomy" id="562"/>
    <lineage>
        <taxon>Bacteria</taxon>
        <taxon>Pseudomonadati</taxon>
        <taxon>Pseudomonadota</taxon>
        <taxon>Gammaproteobacteria</taxon>
        <taxon>Enterobacterales</taxon>
        <taxon>Enterobacteriaceae</taxon>
        <taxon>Escherichia</taxon>
    </lineage>
</organism>
<reference evidence="1" key="1">
    <citation type="journal article" date="2002" name="Infect. Immun.">
        <title>One of two copies of the gene for the activatable shiga toxin type 2d in Escherichia coli O91:H21 strain B2F1 is associated with an inducible bacteriophage.</title>
        <authorList>
            <person name="Teel L.D."/>
            <person name="Melton-Celsa A.R."/>
            <person name="Schmitt C.K."/>
            <person name="O'Brien A.D."/>
        </authorList>
    </citation>
    <scope>NUCLEOTIDE SEQUENCE</scope>
    <source>
        <strain evidence="1">B2F1</strain>
    </source>
</reference>
<sequence>MLFQCPALRLIPGIFRTIRPLIMFREQNALCGGEIRPQAFLVAPVPASGRLRPDNMVQHTEAFTHHDFNVRCQAMATEQVKTSGRFQHPPELRQTLVQPFQVILITRPLVIPALRLHFKVRRVCDYQIDRVFR</sequence>
<reference evidence="1" key="2">
    <citation type="submission" date="2004-02" db="EMBL/GenBank/DDBJ databases">
        <authorList>
            <person name="Teel L.D."/>
            <person name="Melton-Celsa A.R."/>
            <person name="Schmitt C.K."/>
            <person name="Obrien A.D."/>
        </authorList>
    </citation>
    <scope>NUCLEOTIDE SEQUENCE</scope>
    <source>
        <strain evidence="1">B2F1</strain>
    </source>
</reference>
<proteinExistence type="predicted"/>
<accession>Q8KTU9</accession>
<protein>
    <submittedName>
        <fullName evidence="1">Uncharacterized protein</fullName>
    </submittedName>
</protein>